<dbReference type="UniPathway" id="UPA00077">
    <property type="reaction ID" value="UER00149"/>
</dbReference>
<dbReference type="PRINTS" id="PR00097">
    <property type="entry name" value="ANTSNTHASEII"/>
</dbReference>
<evidence type="ECO:0000256" key="8">
    <source>
        <dbReference type="ARBA" id="ARBA00031329"/>
    </source>
</evidence>
<accession>A0A8H5LSP6</accession>
<evidence type="ECO:0000259" key="12">
    <source>
        <dbReference type="Pfam" id="PF04715"/>
    </source>
</evidence>
<keyword evidence="7" id="KW-0315">Glutamine amidotransferase</keyword>
<dbReference type="NCBIfam" id="TIGR00566">
    <property type="entry name" value="trpG_papA"/>
    <property type="match status" value="1"/>
</dbReference>
<keyword evidence="14" id="KW-1185">Reference proteome</keyword>
<proteinExistence type="inferred from homology"/>
<evidence type="ECO:0000256" key="5">
    <source>
        <dbReference type="ARBA" id="ARBA00022679"/>
    </source>
</evidence>
<dbReference type="InterPro" id="IPR006805">
    <property type="entry name" value="Anth_synth_I_N"/>
</dbReference>
<reference evidence="13 14" key="1">
    <citation type="journal article" date="2020" name="ISME J.">
        <title>Uncovering the hidden diversity of litter-decomposition mechanisms in mushroom-forming fungi.</title>
        <authorList>
            <person name="Floudas D."/>
            <person name="Bentzer J."/>
            <person name="Ahren D."/>
            <person name="Johansson T."/>
            <person name="Persson P."/>
            <person name="Tunlid A."/>
        </authorList>
    </citation>
    <scope>NUCLEOTIDE SEQUENCE [LARGE SCALE GENOMIC DNA]</scope>
    <source>
        <strain evidence="13 14">CBS 291.85</strain>
    </source>
</reference>
<evidence type="ECO:0000256" key="2">
    <source>
        <dbReference type="ARBA" id="ARBA00005009"/>
    </source>
</evidence>
<keyword evidence="5" id="KW-0808">Transferase</keyword>
<comment type="caution">
    <text evidence="13">The sequence shown here is derived from an EMBL/GenBank/DDBJ whole genome shotgun (WGS) entry which is preliminary data.</text>
</comment>
<dbReference type="PRINTS" id="PR00096">
    <property type="entry name" value="GATASE"/>
</dbReference>
<dbReference type="OrthoDB" id="64220at2759"/>
<dbReference type="GO" id="GO:0046654">
    <property type="term" value="P:tetrahydrofolate biosynthetic process"/>
    <property type="evidence" value="ECO:0007669"/>
    <property type="project" value="UniProtKB-UniPathway"/>
</dbReference>
<evidence type="ECO:0000313" key="14">
    <source>
        <dbReference type="Proteomes" id="UP000559256"/>
    </source>
</evidence>
<dbReference type="GO" id="GO:0005737">
    <property type="term" value="C:cytoplasm"/>
    <property type="evidence" value="ECO:0007669"/>
    <property type="project" value="TreeGrafter"/>
</dbReference>
<dbReference type="InterPro" id="IPR005801">
    <property type="entry name" value="ADC_synthase"/>
</dbReference>
<dbReference type="GO" id="GO:0000162">
    <property type="term" value="P:L-tryptophan biosynthetic process"/>
    <property type="evidence" value="ECO:0007669"/>
    <property type="project" value="TreeGrafter"/>
</dbReference>
<dbReference type="CDD" id="cd01743">
    <property type="entry name" value="GATase1_Anthranilate_Synthase"/>
    <property type="match status" value="1"/>
</dbReference>
<comment type="catalytic activity">
    <reaction evidence="1">
        <text>chorismate + L-glutamine = 4-amino-4-deoxychorismate + L-glutamate</text>
        <dbReference type="Rhea" id="RHEA:11672"/>
        <dbReference type="ChEBI" id="CHEBI:29748"/>
        <dbReference type="ChEBI" id="CHEBI:29985"/>
        <dbReference type="ChEBI" id="CHEBI:58359"/>
        <dbReference type="ChEBI" id="CHEBI:58406"/>
        <dbReference type="EC" id="2.6.1.85"/>
    </reaction>
</comment>
<protein>
    <recommendedName>
        <fullName evidence="4">aminodeoxychorismate synthase</fullName>
        <ecNumber evidence="4">2.6.1.85</ecNumber>
    </recommendedName>
    <alternativeName>
        <fullName evidence="8">Para-aminobenzoate synthase</fullName>
    </alternativeName>
    <alternativeName>
        <fullName evidence="9">p-aminobenzoic acid synthase</fullName>
    </alternativeName>
</protein>
<feature type="domain" description="Glutamine amidotransferase" evidence="10">
    <location>
        <begin position="9"/>
        <end position="201"/>
    </location>
</feature>
<gene>
    <name evidence="13" type="ORF">D9758_002255</name>
</gene>
<evidence type="ECO:0000313" key="13">
    <source>
        <dbReference type="EMBL" id="KAF5368600.1"/>
    </source>
</evidence>
<evidence type="ECO:0000256" key="6">
    <source>
        <dbReference type="ARBA" id="ARBA00022909"/>
    </source>
</evidence>
<dbReference type="Gene3D" id="3.60.120.10">
    <property type="entry name" value="Anthranilate synthase"/>
    <property type="match status" value="1"/>
</dbReference>
<dbReference type="Pfam" id="PF04715">
    <property type="entry name" value="Anth_synt_I_N"/>
    <property type="match status" value="1"/>
</dbReference>
<dbReference type="PANTHER" id="PTHR11236:SF18">
    <property type="entry name" value="AMINODEOXYCHORISMATE SYNTHASE"/>
    <property type="match status" value="1"/>
</dbReference>
<evidence type="ECO:0000256" key="3">
    <source>
        <dbReference type="ARBA" id="ARBA00005970"/>
    </source>
</evidence>
<dbReference type="Proteomes" id="UP000559256">
    <property type="component" value="Unassembled WGS sequence"/>
</dbReference>
<dbReference type="InterPro" id="IPR017926">
    <property type="entry name" value="GATASE"/>
</dbReference>
<evidence type="ECO:0000256" key="7">
    <source>
        <dbReference type="ARBA" id="ARBA00022962"/>
    </source>
</evidence>
<dbReference type="GO" id="GO:0008153">
    <property type="term" value="P:4-aminobenzoate biosynthetic process"/>
    <property type="evidence" value="ECO:0007669"/>
    <property type="project" value="TreeGrafter"/>
</dbReference>
<dbReference type="InterPro" id="IPR029062">
    <property type="entry name" value="Class_I_gatase-like"/>
</dbReference>
<comment type="similarity">
    <text evidence="3">In the C-terminal section; belongs to the anthranilate synthase component I family.</text>
</comment>
<dbReference type="PANTHER" id="PTHR11236">
    <property type="entry name" value="AMINOBENZOATE/ANTHRANILATE SYNTHASE"/>
    <property type="match status" value="1"/>
</dbReference>
<dbReference type="PROSITE" id="PS51273">
    <property type="entry name" value="GATASE_TYPE_1"/>
    <property type="match status" value="1"/>
</dbReference>
<dbReference type="InterPro" id="IPR010117">
    <property type="entry name" value="PabB_fungal"/>
</dbReference>
<dbReference type="GO" id="GO:0046656">
    <property type="term" value="P:folic acid biosynthetic process"/>
    <property type="evidence" value="ECO:0007669"/>
    <property type="project" value="UniProtKB-KW"/>
</dbReference>
<keyword evidence="6" id="KW-0289">Folate biosynthesis</keyword>
<evidence type="ECO:0000259" key="11">
    <source>
        <dbReference type="Pfam" id="PF00425"/>
    </source>
</evidence>
<sequence>MTIEKHKLLLVDSYDSFTYNLASLCRLAIPNCSIYIIKNDTLTIDGLRPLLKGFSAIIIGPGPGSPDNARDIGLIRDLWNLAEEELLPIFGVCLGLQSLAIEFGATLKRLHVVKHGQVSRISHTGQDLFRGVQDVHAVRYHSLHVELLPDGDIEPLAWANDELENGVVLMAAKHKSRPFWAVQYHPESVITEGGGLSVVQNFWDLALQWSRRHGRVPQPLDSSAWQILGHPWPHIETCSIPTPSSLPPVVTVVLDLPGVSASKVCELLGVNDEKTPFALLDSAAKPGRFSIIASLSPSSLQILHSIGDAFVTLKRGNHVIHEMLGDSDIWSWLANFMRSKKVRGGIPEIPFWGGLIGLLSYELGVHSLSVPLRPNRRESNKHRDVNMVFVERSVVLDNTTGKLYIQSTSPNDSTWLNDISATCMDYFSHQSPPYRVPQVPAGSASVELPNKSRYISRIIEAQESLRAGDSYELCLTANTHLNVRRGMSTWDRYKVLRQTNPAPHSAYIRLHPTTFLSSSPERFLSYSRPPESLCQLRPIKGTIKKRPGITRAVAERALRGSCKEVAENLMIVDLIRHDLHAVVGLDVEVKQFCGIEEYETVWQMVSVIEGKLPSHTANNEIGWGVLKHSLPPGSMTGAPKKRSVEILQHLEDQDRGLYSGVFGYWCVGGGGDWSVTIRSCFKHEEDDASTSATDEEHWVIGAGGAITALSDPEAEWDEMVVKLQSVLGAFGAAKPRC</sequence>
<evidence type="ECO:0000256" key="1">
    <source>
        <dbReference type="ARBA" id="ARBA00001000"/>
    </source>
</evidence>
<dbReference type="NCBIfam" id="TIGR01823">
    <property type="entry name" value="PabB-fungal"/>
    <property type="match status" value="1"/>
</dbReference>
<comment type="pathway">
    <text evidence="2">Cofactor biosynthesis; tetrahydrofolate biosynthesis; 4-aminobenzoate from chorismate: step 1/2.</text>
</comment>
<dbReference type="Gene3D" id="3.40.50.880">
    <property type="match status" value="1"/>
</dbReference>
<dbReference type="InterPro" id="IPR006221">
    <property type="entry name" value="TrpG/PapA_dom"/>
</dbReference>
<dbReference type="SUPFAM" id="SSF56322">
    <property type="entry name" value="ADC synthase"/>
    <property type="match status" value="1"/>
</dbReference>
<dbReference type="EC" id="2.6.1.85" evidence="4"/>
<name>A0A8H5LSP6_9AGAR</name>
<dbReference type="AlphaFoldDB" id="A0A8H5LSP6"/>
<organism evidence="13 14">
    <name type="scientific">Tetrapyrgos nigripes</name>
    <dbReference type="NCBI Taxonomy" id="182062"/>
    <lineage>
        <taxon>Eukaryota</taxon>
        <taxon>Fungi</taxon>
        <taxon>Dikarya</taxon>
        <taxon>Basidiomycota</taxon>
        <taxon>Agaricomycotina</taxon>
        <taxon>Agaricomycetes</taxon>
        <taxon>Agaricomycetidae</taxon>
        <taxon>Agaricales</taxon>
        <taxon>Marasmiineae</taxon>
        <taxon>Marasmiaceae</taxon>
        <taxon>Tetrapyrgos</taxon>
    </lineage>
</organism>
<dbReference type="GO" id="GO:0046820">
    <property type="term" value="F:4-amino-4-deoxychorismate synthase activity"/>
    <property type="evidence" value="ECO:0007669"/>
    <property type="project" value="UniProtKB-EC"/>
</dbReference>
<evidence type="ECO:0000256" key="4">
    <source>
        <dbReference type="ARBA" id="ARBA00013139"/>
    </source>
</evidence>
<feature type="domain" description="Chorismate-utilising enzyme C-terminal" evidence="11">
    <location>
        <begin position="451"/>
        <end position="722"/>
    </location>
</feature>
<dbReference type="InterPro" id="IPR019999">
    <property type="entry name" value="Anth_synth_I-like"/>
</dbReference>
<dbReference type="EMBL" id="JAACJM010000015">
    <property type="protein sequence ID" value="KAF5368600.1"/>
    <property type="molecule type" value="Genomic_DNA"/>
</dbReference>
<dbReference type="Pfam" id="PF00425">
    <property type="entry name" value="Chorismate_bind"/>
    <property type="match status" value="1"/>
</dbReference>
<feature type="domain" description="Anthranilate synthase component I N-terminal" evidence="12">
    <location>
        <begin position="273"/>
        <end position="405"/>
    </location>
</feature>
<dbReference type="Pfam" id="PF00117">
    <property type="entry name" value="GATase"/>
    <property type="match status" value="1"/>
</dbReference>
<dbReference type="InterPro" id="IPR015890">
    <property type="entry name" value="Chorismate_C"/>
</dbReference>
<evidence type="ECO:0000259" key="10">
    <source>
        <dbReference type="Pfam" id="PF00117"/>
    </source>
</evidence>
<dbReference type="PRINTS" id="PR00099">
    <property type="entry name" value="CPSGATASE"/>
</dbReference>
<evidence type="ECO:0000256" key="9">
    <source>
        <dbReference type="ARBA" id="ARBA00031904"/>
    </source>
</evidence>
<dbReference type="SUPFAM" id="SSF52317">
    <property type="entry name" value="Class I glutamine amidotransferase-like"/>
    <property type="match status" value="1"/>
</dbReference>